<dbReference type="Pfam" id="PF13884">
    <property type="entry name" value="Peptidase_S74"/>
    <property type="match status" value="1"/>
</dbReference>
<evidence type="ECO:0000256" key="1">
    <source>
        <dbReference type="SAM" id="MobiDB-lite"/>
    </source>
</evidence>
<keyword evidence="2" id="KW-1133">Transmembrane helix</keyword>
<dbReference type="InterPro" id="IPR030392">
    <property type="entry name" value="S74_ICA"/>
</dbReference>
<evidence type="ECO:0000259" key="3">
    <source>
        <dbReference type="PROSITE" id="PS51688"/>
    </source>
</evidence>
<reference evidence="4 5" key="1">
    <citation type="journal article" date="2016" name="Nat. Commun.">
        <title>Thousands of microbial genomes shed light on interconnected biogeochemical processes in an aquifer system.</title>
        <authorList>
            <person name="Anantharaman K."/>
            <person name="Brown C.T."/>
            <person name="Hug L.A."/>
            <person name="Sharon I."/>
            <person name="Castelle C.J."/>
            <person name="Probst A.J."/>
            <person name="Thomas B.C."/>
            <person name="Singh A."/>
            <person name="Wilkins M.J."/>
            <person name="Karaoz U."/>
            <person name="Brodie E.L."/>
            <person name="Williams K.H."/>
            <person name="Hubbard S.S."/>
            <person name="Banfield J.F."/>
        </authorList>
    </citation>
    <scope>NUCLEOTIDE SEQUENCE [LARGE SCALE GENOMIC DNA]</scope>
</reference>
<dbReference type="Gene3D" id="4.10.1090.10">
    <property type="entry name" value="Endosialidase, domain 4"/>
    <property type="match status" value="1"/>
</dbReference>
<keyword evidence="2" id="KW-0472">Membrane</keyword>
<dbReference type="PROSITE" id="PS51688">
    <property type="entry name" value="ICA"/>
    <property type="match status" value="1"/>
</dbReference>
<organism evidence="4 5">
    <name type="scientific">Candidatus Zambryskibacteria bacterium RIFCSPHIGHO2_02_FULL_43_37</name>
    <dbReference type="NCBI Taxonomy" id="1802749"/>
    <lineage>
        <taxon>Bacteria</taxon>
        <taxon>Candidatus Zambryskiibacteriota</taxon>
    </lineage>
</organism>
<evidence type="ECO:0000256" key="2">
    <source>
        <dbReference type="SAM" id="Phobius"/>
    </source>
</evidence>
<evidence type="ECO:0000313" key="4">
    <source>
        <dbReference type="EMBL" id="OHA96880.1"/>
    </source>
</evidence>
<dbReference type="EMBL" id="MHVS01000003">
    <property type="protein sequence ID" value="OHA96880.1"/>
    <property type="molecule type" value="Genomic_DNA"/>
</dbReference>
<sequence>MYNKYNVKDEPIQDIGIPKTKEEKPNEAPKWLSMSEAALLTPYSAEYLSLLARKKKIASKKIGNAWYTTKQVLDDYMQRQMVRSQLTNGNPHEISATVQSELEPRHTYGQDIRRYRLEQELAGGGIEHVERALEKVLDKKIRETSAMELPEENKIRRHFRIVTSSKVLVAVTLAAILIFSILPVPVVFSFVSRSVEYAREALNDANTVLGFRPGTHANEILLLDKEGNISIMGHIETEGQFRSFAAQGIAPIVVDSTTTATNLSADLLDGHSAEEFTLAFVTKNGNMTTEDVILDGNAEVGKTLMVKGATKLLSTLEVGGKLKVFGNAEFRQAINVLGPAYFESLVTLASDAKVGGSMDIEENLTVRGNLNVKKNISARGSIESASAITGRSGSFGSLGVNGSLSAGGKIVLGNSGDVLTIDSKNVTLDSNGNAAFDGSVSAAGFGGTNLEVTSATSTNFYTESLTVLLSTFTSIVADDMTVGALTATNATTTNATTTNATSTNLYSSSLDADNADLTELLFIHATGTAATTTNLFSTTGTFDDLYVNDYQQNDGTFLINSSVATGDIFAVNDSAITSGTLIHQTLTANAGNGQVSYGQTIDLVDSTSAGGGYSAFSINLSGSGTGSGSKTLLSLSPGGSNQVVFDSAGAFRPTTDVSSNTNSVGSPSYYWKNGYFDTITANNLSGTVVSGATSNNTWTVGSTETGDAYKALIFQRNSGSGNALFQWDAGTNDLRFLSVNYPFNATYTVDDSSISTTANLYSGLLTNNTTAGTQKLLSLTNTGTGTTENGIYLNNTGTGTTAIEVAGTWTNGLIIPATAGNVGIGTTTPNNKLDIYSTTKSAIGFSGASGTTYKWTMGMDVTNGGRFSIASSTALGTTDRFVIDGNGNVGIGTTVPGKKLEVSVGTANEYPLRINSSSGYTIDIGALNATYAHFDTNTAAGFYFYDNVTTGGSFNGPGTGLTGTAASLNIGGSAGTAGTVTTAAQPAITSVGTLTSITTSGPIYRSAAGAGYLNGQYATVEGAGNTSGAIYSIGGSYVPGAGNLGNMYGIGFGYSGGTAGITATNAPINNWGLYVASGGTPTIFMSSDTGNIYINGSYNGAGTGLTGTAASLTVGNATNVTTTIGGLRIAHYNRGDPYGVDGANPTYDTGAMGRSTQGPNEVFTNGRSGFIDTWGGTGYPGSPATTHVQGFQTMHYSGGYGIQIAGQYDQDKVYVRQATAGTLRDWRLLLDSGNYGGYSAFSGAVTGGTYNGQTISSTANFTGTLNSAGAMSAYSYSGNSNVAGTGNASYHPSGIYSTGTNWLYGTMYLNNNVISDAGTYNGQTISSAANFTGTMAVASTVTGGTYNGQTISSAANLTGTLAVGSQTNITGNQFYCSSGGTCYFNSSGTGVTSIGNGTSGKTVYINNALQPSTDNAFNVGDSTHRYGCYYYVANTIGTCVSDERLKSDIRSLTYDDALYKISKLQPRAFSYKDDPNHNTNHGLIAQEVLGVAPELVVTGDDGYYKLSYGDIQWLAIEAMQELYAQLMDIKATVLAFADRFVSREIVATEKLCIGATCMNELQLKSLIEKSGVVTYAETMDTTDTATSTDTTTASIVDTTASSTPSTTDTATSTPPVITEPAATSTEPVIADTTATSTEPTADTATSTEPVATTQ</sequence>
<accession>A0A1G2THV7</accession>
<feature type="transmembrane region" description="Helical" evidence="2">
    <location>
        <begin position="167"/>
        <end position="191"/>
    </location>
</feature>
<feature type="compositionally biased region" description="Low complexity" evidence="1">
    <location>
        <begin position="1630"/>
        <end position="1654"/>
    </location>
</feature>
<evidence type="ECO:0000313" key="5">
    <source>
        <dbReference type="Proteomes" id="UP000177279"/>
    </source>
</evidence>
<name>A0A1G2THV7_9BACT</name>
<dbReference type="InterPro" id="IPR044914">
    <property type="entry name" value="Endosialidase_C_dom_sf"/>
</dbReference>
<feature type="compositionally biased region" description="Low complexity" evidence="1">
    <location>
        <begin position="1595"/>
        <end position="1615"/>
    </location>
</feature>
<gene>
    <name evidence="4" type="ORF">A3D49_02095</name>
</gene>
<comment type="caution">
    <text evidence="4">The sequence shown here is derived from an EMBL/GenBank/DDBJ whole genome shotgun (WGS) entry which is preliminary data.</text>
</comment>
<feature type="region of interest" description="Disordered" evidence="1">
    <location>
        <begin position="1595"/>
        <end position="1654"/>
    </location>
</feature>
<protein>
    <recommendedName>
        <fullName evidence="3">Peptidase S74 domain-containing protein</fullName>
    </recommendedName>
</protein>
<keyword evidence="2" id="KW-0812">Transmembrane</keyword>
<dbReference type="Proteomes" id="UP000177279">
    <property type="component" value="Unassembled WGS sequence"/>
</dbReference>
<proteinExistence type="predicted"/>
<feature type="domain" description="Peptidase S74" evidence="3">
    <location>
        <begin position="1441"/>
        <end position="1533"/>
    </location>
</feature>